<dbReference type="InterPro" id="IPR026856">
    <property type="entry name" value="Sialidase_fam"/>
</dbReference>
<name>A0ABR2JTH0_9EUKA</name>
<dbReference type="CDD" id="cd15482">
    <property type="entry name" value="Sialidase_non-viral"/>
    <property type="match status" value="1"/>
</dbReference>
<dbReference type="PANTHER" id="PTHR10628">
    <property type="entry name" value="SIALIDASE"/>
    <property type="match status" value="1"/>
</dbReference>
<protein>
    <recommendedName>
        <fullName evidence="1">Sialidase domain-containing protein</fullName>
    </recommendedName>
</protein>
<accession>A0ABR2JTH0</accession>
<dbReference type="InterPro" id="IPR036278">
    <property type="entry name" value="Sialidase_sf"/>
</dbReference>
<dbReference type="SUPFAM" id="SSF50939">
    <property type="entry name" value="Sialidases"/>
    <property type="match status" value="1"/>
</dbReference>
<keyword evidence="3" id="KW-1185">Reference proteome</keyword>
<proteinExistence type="predicted"/>
<dbReference type="InterPro" id="IPR011040">
    <property type="entry name" value="Sialidase"/>
</dbReference>
<organism evidence="2 3">
    <name type="scientific">Tritrichomonas musculus</name>
    <dbReference type="NCBI Taxonomy" id="1915356"/>
    <lineage>
        <taxon>Eukaryota</taxon>
        <taxon>Metamonada</taxon>
        <taxon>Parabasalia</taxon>
        <taxon>Tritrichomonadida</taxon>
        <taxon>Tritrichomonadidae</taxon>
        <taxon>Tritrichomonas</taxon>
    </lineage>
</organism>
<evidence type="ECO:0000313" key="3">
    <source>
        <dbReference type="Proteomes" id="UP001470230"/>
    </source>
</evidence>
<gene>
    <name evidence="2" type="ORF">M9Y10_044561</name>
</gene>
<evidence type="ECO:0000259" key="1">
    <source>
        <dbReference type="Pfam" id="PF13088"/>
    </source>
</evidence>
<dbReference type="PANTHER" id="PTHR10628:SF30">
    <property type="entry name" value="EXO-ALPHA-SIALIDASE"/>
    <property type="match status" value="1"/>
</dbReference>
<dbReference type="Pfam" id="PF13088">
    <property type="entry name" value="BNR_2"/>
    <property type="match status" value="1"/>
</dbReference>
<dbReference type="Gene3D" id="2.120.10.10">
    <property type="match status" value="1"/>
</dbReference>
<dbReference type="EMBL" id="JAPFFF010000009">
    <property type="protein sequence ID" value="KAK8881923.1"/>
    <property type="molecule type" value="Genomic_DNA"/>
</dbReference>
<evidence type="ECO:0000313" key="2">
    <source>
        <dbReference type="EMBL" id="KAK8881923.1"/>
    </source>
</evidence>
<reference evidence="2 3" key="1">
    <citation type="submission" date="2024-04" db="EMBL/GenBank/DDBJ databases">
        <title>Tritrichomonas musculus Genome.</title>
        <authorList>
            <person name="Alves-Ferreira E."/>
            <person name="Grigg M."/>
            <person name="Lorenzi H."/>
            <person name="Galac M."/>
        </authorList>
    </citation>
    <scope>NUCLEOTIDE SEQUENCE [LARGE SCALE GENOMIC DNA]</scope>
    <source>
        <strain evidence="2 3">EAF2021</strain>
    </source>
</reference>
<dbReference type="Proteomes" id="UP001470230">
    <property type="component" value="Unassembled WGS sequence"/>
</dbReference>
<sequence length="376" mass="42074">MLLFLIYSFTVSYDEPYETTIFTNGDEGSKFYRIPTIVTCKDGSLLLSNDKRWFDKGDLPNKIDVVVKRSTDGGKTWGPTIYVAEPDSKLGYGDASLVVDQDTGVVLCIFNGEVGFFDSTANNPIRVFVSKSFDNGLTWTKKVDITSQLYGSECTVPERQTWEAMFLTGGHTLQLRSGRIIAGGVVRVPGATEVKAIPAYSDDFGDTWDVAIQPAAFPGDESKYVELNDGSVLASIRHSPNREFSLSNTKALTWNDPFEQPDIKDPGCNADMVRYTSTKDGYDKNRILHTMVYNPQTRINTTVLLSYDEGKTWPVKKVIYPGKSDVSGITVRNDGMIVLFYEKEWNNGFNQTISIFSLEWLTDGKDVYKPPTKKQH</sequence>
<comment type="caution">
    <text evidence="2">The sequence shown here is derived from an EMBL/GenBank/DDBJ whole genome shotgun (WGS) entry which is preliminary data.</text>
</comment>
<feature type="domain" description="Sialidase" evidence="1">
    <location>
        <begin position="53"/>
        <end position="326"/>
    </location>
</feature>